<keyword evidence="1" id="KW-0732">Signal</keyword>
<dbReference type="EMBL" id="JAGMUX010000014">
    <property type="protein sequence ID" value="KAH7240084.1"/>
    <property type="molecule type" value="Genomic_DNA"/>
</dbReference>
<evidence type="ECO:0000313" key="2">
    <source>
        <dbReference type="EMBL" id="KAH7240084.1"/>
    </source>
</evidence>
<dbReference type="AlphaFoldDB" id="A0A9P9GLC5"/>
<dbReference type="Proteomes" id="UP000720189">
    <property type="component" value="Unassembled WGS sequence"/>
</dbReference>
<protein>
    <recommendedName>
        <fullName evidence="4">Lysine-specific metallo-endopeptidase domain-containing protein</fullName>
    </recommendedName>
</protein>
<name>A0A9P9GLC5_FUSRE</name>
<evidence type="ECO:0000313" key="3">
    <source>
        <dbReference type="Proteomes" id="UP000720189"/>
    </source>
</evidence>
<evidence type="ECO:0000256" key="1">
    <source>
        <dbReference type="SAM" id="SignalP"/>
    </source>
</evidence>
<dbReference type="GeneID" id="70227719"/>
<comment type="caution">
    <text evidence="2">The sequence shown here is derived from an EMBL/GenBank/DDBJ whole genome shotgun (WGS) entry which is preliminary data.</text>
</comment>
<feature type="signal peptide" evidence="1">
    <location>
        <begin position="1"/>
        <end position="16"/>
    </location>
</feature>
<reference evidence="2" key="1">
    <citation type="journal article" date="2021" name="Nat. Commun.">
        <title>Genetic determinants of endophytism in the Arabidopsis root mycobiome.</title>
        <authorList>
            <person name="Mesny F."/>
            <person name="Miyauchi S."/>
            <person name="Thiergart T."/>
            <person name="Pickel B."/>
            <person name="Atanasova L."/>
            <person name="Karlsson M."/>
            <person name="Huettel B."/>
            <person name="Barry K.W."/>
            <person name="Haridas S."/>
            <person name="Chen C."/>
            <person name="Bauer D."/>
            <person name="Andreopoulos W."/>
            <person name="Pangilinan J."/>
            <person name="LaButti K."/>
            <person name="Riley R."/>
            <person name="Lipzen A."/>
            <person name="Clum A."/>
            <person name="Drula E."/>
            <person name="Henrissat B."/>
            <person name="Kohler A."/>
            <person name="Grigoriev I.V."/>
            <person name="Martin F.M."/>
            <person name="Hacquard S."/>
        </authorList>
    </citation>
    <scope>NUCLEOTIDE SEQUENCE</scope>
    <source>
        <strain evidence="2">MPI-CAGE-AT-0023</strain>
    </source>
</reference>
<proteinExistence type="predicted"/>
<dbReference type="Gene3D" id="3.40.390.10">
    <property type="entry name" value="Collagenase (Catalytic Domain)"/>
    <property type="match status" value="1"/>
</dbReference>
<accession>A0A9P9GLC5</accession>
<evidence type="ECO:0008006" key="4">
    <source>
        <dbReference type="Google" id="ProtNLM"/>
    </source>
</evidence>
<dbReference type="OrthoDB" id="5039373at2759"/>
<feature type="chain" id="PRO_5040462161" description="Lysine-specific metallo-endopeptidase domain-containing protein" evidence="1">
    <location>
        <begin position="17"/>
        <end position="359"/>
    </location>
</feature>
<organism evidence="2 3">
    <name type="scientific">Fusarium redolens</name>
    <dbReference type="NCBI Taxonomy" id="48865"/>
    <lineage>
        <taxon>Eukaryota</taxon>
        <taxon>Fungi</taxon>
        <taxon>Dikarya</taxon>
        <taxon>Ascomycota</taxon>
        <taxon>Pezizomycotina</taxon>
        <taxon>Sordariomycetes</taxon>
        <taxon>Hypocreomycetidae</taxon>
        <taxon>Hypocreales</taxon>
        <taxon>Nectriaceae</taxon>
        <taxon>Fusarium</taxon>
        <taxon>Fusarium redolens species complex</taxon>
    </lineage>
</organism>
<gene>
    <name evidence="2" type="ORF">BKA55DRAFT_666028</name>
</gene>
<dbReference type="GO" id="GO:0008237">
    <property type="term" value="F:metallopeptidase activity"/>
    <property type="evidence" value="ECO:0007669"/>
    <property type="project" value="InterPro"/>
</dbReference>
<dbReference type="RefSeq" id="XP_046045878.1">
    <property type="nucleotide sequence ID" value="XM_046197765.1"/>
</dbReference>
<keyword evidence="3" id="KW-1185">Reference proteome</keyword>
<dbReference type="InterPro" id="IPR024079">
    <property type="entry name" value="MetalloPept_cat_dom_sf"/>
</dbReference>
<sequence length="359" mass="39961">MKLYYLLPLFASLSLAAKLDLWDVDDSCTPYRDALQKAYNDAEVTAVKSQDDLETLLDGRPRYSKQDASSVSNWDRVARAVTNMFGFVPNKGGHDPKESHYSNVMYVFDRMEKALHQGVMVSGNGYGGLKPLILCDQNKFKWIRKDDKDPNDPANHPVRESRANEIKGSAVKKSIGLCDGGDIWAVRLTRFDLVTFCPRSFIDDVANTKSAVDARGSVKIGDGLDSFGHTSLSRVMVHELAHWFGGSRSGGPENREVPDQPVVGKDGDFVYRHPITKKFTTDASTPNKQKIVTYDYFPIGEYAGNTGPSKATITAEAYAIFAMMSYMDNFDWADDGKSKLLTQEIPYNDLPNNKEARLG</sequence>